<dbReference type="EMBL" id="JAUTXU010000001">
    <property type="protein sequence ID" value="KAK3726102.1"/>
    <property type="molecule type" value="Genomic_DNA"/>
</dbReference>
<sequence>MTSISKLTNLVQKQRAKDVQMNESKILLYRPGAGIVTQDLGSCHVIVLQSPIAVLLSHISPRASRDQPAHISGDQYVSGKVDEALQLYLQWRSWFPEGSSAWGIYAWYDGKIALGDQKRIIEQKLGRTGLPVFDKYYDVPMIYDKPGRGTVVCGWMDDDRICRLYVEDKVQNDIAVQRAHVQLASSLASAQKKAEAGQSASTAGTQAPGPQASITRSPGAAAWTAAIAVLQSFGIDNARAKVSLQKRLQDAQAAKNFSGDTNQAALTAACQTVIDKSPKKLTLSQAQELLRRQMAAQSSNTAGGAGPSRTY</sequence>
<accession>A0ACC3NZH6</accession>
<keyword evidence="2" id="KW-1185">Reference proteome</keyword>
<gene>
    <name evidence="1" type="ORF">LTR37_000250</name>
</gene>
<proteinExistence type="predicted"/>
<evidence type="ECO:0000313" key="2">
    <source>
        <dbReference type="Proteomes" id="UP001281147"/>
    </source>
</evidence>
<evidence type="ECO:0000313" key="1">
    <source>
        <dbReference type="EMBL" id="KAK3726102.1"/>
    </source>
</evidence>
<name>A0ACC3NZH6_9PEZI</name>
<dbReference type="Proteomes" id="UP001281147">
    <property type="component" value="Unassembled WGS sequence"/>
</dbReference>
<organism evidence="1 2">
    <name type="scientific">Vermiconidia calcicola</name>
    <dbReference type="NCBI Taxonomy" id="1690605"/>
    <lineage>
        <taxon>Eukaryota</taxon>
        <taxon>Fungi</taxon>
        <taxon>Dikarya</taxon>
        <taxon>Ascomycota</taxon>
        <taxon>Pezizomycotina</taxon>
        <taxon>Dothideomycetes</taxon>
        <taxon>Dothideomycetidae</taxon>
        <taxon>Mycosphaerellales</taxon>
        <taxon>Extremaceae</taxon>
        <taxon>Vermiconidia</taxon>
    </lineage>
</organism>
<comment type="caution">
    <text evidence="1">The sequence shown here is derived from an EMBL/GenBank/DDBJ whole genome shotgun (WGS) entry which is preliminary data.</text>
</comment>
<reference evidence="1" key="1">
    <citation type="submission" date="2023-07" db="EMBL/GenBank/DDBJ databases">
        <title>Black Yeasts Isolated from many extreme environments.</title>
        <authorList>
            <person name="Coleine C."/>
            <person name="Stajich J.E."/>
            <person name="Selbmann L."/>
        </authorList>
    </citation>
    <scope>NUCLEOTIDE SEQUENCE</scope>
    <source>
        <strain evidence="1">CCFEE 5714</strain>
    </source>
</reference>
<protein>
    <submittedName>
        <fullName evidence="1">Uncharacterized protein</fullName>
    </submittedName>
</protein>